<feature type="signal peptide" evidence="1">
    <location>
        <begin position="1"/>
        <end position="30"/>
    </location>
</feature>
<dbReference type="OrthoDB" id="8355658at2"/>
<reference evidence="2 3" key="1">
    <citation type="submission" date="2017-04" db="EMBL/GenBank/DDBJ databases">
        <title>Comparative genome analysis of Subtercola boreus.</title>
        <authorList>
            <person name="Cho Y.-J."/>
            <person name="Cho A."/>
            <person name="Kim O.-S."/>
            <person name="Lee J.-I."/>
        </authorList>
    </citation>
    <scope>NUCLEOTIDE SEQUENCE [LARGE SCALE GENOMIC DNA]</scope>
    <source>
        <strain evidence="2 3">P28004</strain>
    </source>
</reference>
<dbReference type="Pfam" id="PF01663">
    <property type="entry name" value="Phosphodiest"/>
    <property type="match status" value="1"/>
</dbReference>
<dbReference type="GO" id="GO:0016787">
    <property type="term" value="F:hydrolase activity"/>
    <property type="evidence" value="ECO:0007669"/>
    <property type="project" value="UniProtKB-ARBA"/>
</dbReference>
<dbReference type="InterPro" id="IPR002591">
    <property type="entry name" value="Phosphodiest/P_Trfase"/>
</dbReference>
<sequence length="559" mass="57390">MRSRARKATRTAVVLATVCLTAAAAAPAVAAENAANSAGVASSAKAKHVLLLSVDGLHQKDIDWYVRAHPASALAALVAHGTSYINAQTPVPSDSFPGLIGQVTGGNPGTTGIYYDDTYNRVLLPAGTTDCANAVPGAEVAFTEAADKDPLALEAGQGLPGLPASILTMTGQPASLLNPAALPVDPGTCTPVYPHQYLRVNTIFEVAKNAGLTTAWSDKHPAYEILNGPSGKGVDDLFTPEINSDAPAPFTGDWTTDNAATQQYDGYKVQSVLNEIDGKDHSGAMTAAVPAIFGMNFQVVSTAEKLPTSDGLTGGYLPGGTVPGPLLSRALDYVDASVGRMEAALVSSGQAGSTTVILSAKHGQSPTNPSALTRVPDSAIIAGLNAAWKTRHPEAADLVAFSTDDDIMQLWLSDHSQQAALFAKNYLVSHRAAGADITGAAKTLPASGLSKIYAGTEVANYFDAKVTDPAYPDVLGLVQAGVVYTGGTSKIAEHGGATGNDRDVPLIVSGAGITGPRTVSVPVETTQIAPTILQALGLDPNALQAVQIEGTQTLPRLSD</sequence>
<evidence type="ECO:0000256" key="1">
    <source>
        <dbReference type="SAM" id="SignalP"/>
    </source>
</evidence>
<name>A0A3E0W6W2_9MICO</name>
<dbReference type="EMBL" id="NBXE01000035">
    <property type="protein sequence ID" value="RFA25112.1"/>
    <property type="molecule type" value="Genomic_DNA"/>
</dbReference>
<dbReference type="Gene3D" id="3.40.720.10">
    <property type="entry name" value="Alkaline Phosphatase, subunit A"/>
    <property type="match status" value="2"/>
</dbReference>
<protein>
    <submittedName>
        <fullName evidence="2">Phosphodiesterase</fullName>
    </submittedName>
</protein>
<dbReference type="InterPro" id="IPR017850">
    <property type="entry name" value="Alkaline_phosphatase_core_sf"/>
</dbReference>
<dbReference type="AlphaFoldDB" id="A0A3E0W6W2"/>
<evidence type="ECO:0000313" key="2">
    <source>
        <dbReference type="EMBL" id="RFA25112.1"/>
    </source>
</evidence>
<accession>A0A3E0W6W2</accession>
<evidence type="ECO:0000313" key="3">
    <source>
        <dbReference type="Proteomes" id="UP000257080"/>
    </source>
</evidence>
<organism evidence="2 3">
    <name type="scientific">Subtercola boreus</name>
    <dbReference type="NCBI Taxonomy" id="120213"/>
    <lineage>
        <taxon>Bacteria</taxon>
        <taxon>Bacillati</taxon>
        <taxon>Actinomycetota</taxon>
        <taxon>Actinomycetes</taxon>
        <taxon>Micrococcales</taxon>
        <taxon>Microbacteriaceae</taxon>
        <taxon>Subtercola</taxon>
    </lineage>
</organism>
<dbReference type="Proteomes" id="UP000257080">
    <property type="component" value="Unassembled WGS sequence"/>
</dbReference>
<dbReference type="SUPFAM" id="SSF53649">
    <property type="entry name" value="Alkaline phosphatase-like"/>
    <property type="match status" value="1"/>
</dbReference>
<feature type="chain" id="PRO_5017713207" evidence="1">
    <location>
        <begin position="31"/>
        <end position="559"/>
    </location>
</feature>
<proteinExistence type="predicted"/>
<dbReference type="RefSeq" id="WP_116419890.1">
    <property type="nucleotide sequence ID" value="NZ_NBXD01000030.1"/>
</dbReference>
<comment type="caution">
    <text evidence="2">The sequence shown here is derived from an EMBL/GenBank/DDBJ whole genome shotgun (WGS) entry which is preliminary data.</text>
</comment>
<dbReference type="PANTHER" id="PTHR10151:SF120">
    <property type="entry name" value="BIS(5'-ADENOSYL)-TRIPHOSPHATASE"/>
    <property type="match status" value="1"/>
</dbReference>
<keyword evidence="1" id="KW-0732">Signal</keyword>
<gene>
    <name evidence="2" type="ORF">B7R25_15680</name>
</gene>
<dbReference type="PANTHER" id="PTHR10151">
    <property type="entry name" value="ECTONUCLEOTIDE PYROPHOSPHATASE/PHOSPHODIESTERASE"/>
    <property type="match status" value="1"/>
</dbReference>